<evidence type="ECO:0000313" key="2">
    <source>
        <dbReference type="Proteomes" id="UP000034588"/>
    </source>
</evidence>
<comment type="caution">
    <text evidence="1">The sequence shown here is derived from an EMBL/GenBank/DDBJ whole genome shotgun (WGS) entry which is preliminary data.</text>
</comment>
<evidence type="ECO:0000313" key="1">
    <source>
        <dbReference type="EMBL" id="KKW10218.1"/>
    </source>
</evidence>
<accession>A0A0G1VUQ3</accession>
<reference evidence="1 2" key="1">
    <citation type="journal article" date="2015" name="Nature">
        <title>rRNA introns, odd ribosomes, and small enigmatic genomes across a large radiation of phyla.</title>
        <authorList>
            <person name="Brown C.T."/>
            <person name="Hug L.A."/>
            <person name="Thomas B.C."/>
            <person name="Sharon I."/>
            <person name="Castelle C.J."/>
            <person name="Singh A."/>
            <person name="Wilkins M.J."/>
            <person name="Williams K.H."/>
            <person name="Banfield J.F."/>
        </authorList>
    </citation>
    <scope>NUCLEOTIDE SEQUENCE [LARGE SCALE GENOMIC DNA]</scope>
</reference>
<organism evidence="1 2">
    <name type="scientific">Candidatus Gottesmanbacteria bacterium GW2011_GWB1_49_7</name>
    <dbReference type="NCBI Taxonomy" id="1618448"/>
    <lineage>
        <taxon>Bacteria</taxon>
        <taxon>Candidatus Gottesmaniibacteriota</taxon>
    </lineage>
</organism>
<sequence length="392" mass="40161">MAIRVWGGGGANNLASNAANWVGGVGLTGAADSAQFDGTSAKDCTWDVLNGNYGSINDQATYTGTITITTDDCRLTGTFAGGSIDFNDENITIDIVDFSGATVYCGSGTITGGTTNGLTFSGGTIYLETATIKPKGHLLNTGATVDPGTSSVIFIWGLATSITHNSQPFYNLTLLGSGFTYTIGSGTWTVRGAFMAEPAPGLCTVDLSNNPDVNFEGNVTIGVGTTWTHGTGTTTFSGTTIYTCGVVSTSDLGPVAITDSLTLASAIRFGAFTNSGTFDAGGAYTITCDGATWTNTGTFIRQTSIVAFTSTTEITDMGGTTNKFYDVTIGAAANVIIDTKLNVEGTSTGTRTYRGTSSETTYTHDLTIAAGGVFASCPGGMAICTTPWWIGG</sequence>
<name>A0A0G1VUQ3_9BACT</name>
<gene>
    <name evidence="1" type="ORF">UY48_C0044G0002</name>
</gene>
<dbReference type="Proteomes" id="UP000034588">
    <property type="component" value="Unassembled WGS sequence"/>
</dbReference>
<protein>
    <submittedName>
        <fullName evidence="1">Uncharacterized protein</fullName>
    </submittedName>
</protein>
<proteinExistence type="predicted"/>
<dbReference type="EMBL" id="LCQD01000044">
    <property type="protein sequence ID" value="KKW10218.1"/>
    <property type="molecule type" value="Genomic_DNA"/>
</dbReference>
<dbReference type="AlphaFoldDB" id="A0A0G1VUQ3"/>